<keyword evidence="1" id="KW-0808">Transferase</keyword>
<evidence type="ECO:0000256" key="1">
    <source>
        <dbReference type="ARBA" id="ARBA00022679"/>
    </source>
</evidence>
<dbReference type="InterPro" id="IPR016181">
    <property type="entry name" value="Acyl_CoA_acyltransferase"/>
</dbReference>
<proteinExistence type="predicted"/>
<evidence type="ECO:0000313" key="5">
    <source>
        <dbReference type="Proteomes" id="UP001139353"/>
    </source>
</evidence>
<evidence type="ECO:0000259" key="3">
    <source>
        <dbReference type="PROSITE" id="PS51186"/>
    </source>
</evidence>
<dbReference type="InterPro" id="IPR000182">
    <property type="entry name" value="GNAT_dom"/>
</dbReference>
<comment type="caution">
    <text evidence="4">The sequence shown here is derived from an EMBL/GenBank/DDBJ whole genome shotgun (WGS) entry which is preliminary data.</text>
</comment>
<gene>
    <name evidence="4" type="ORF">LPC04_18565</name>
</gene>
<evidence type="ECO:0000313" key="4">
    <source>
        <dbReference type="EMBL" id="MCK9687711.1"/>
    </source>
</evidence>
<dbReference type="PANTHER" id="PTHR43877:SF2">
    <property type="entry name" value="AMINOALKYLPHOSPHONATE N-ACETYLTRANSFERASE-RELATED"/>
    <property type="match status" value="1"/>
</dbReference>
<accession>A0A9X1YRY1</accession>
<feature type="domain" description="N-acetyltransferase" evidence="3">
    <location>
        <begin position="4"/>
        <end position="152"/>
    </location>
</feature>
<dbReference type="EMBL" id="JAJLJH010000005">
    <property type="protein sequence ID" value="MCK9687711.1"/>
    <property type="molecule type" value="Genomic_DNA"/>
</dbReference>
<sequence length="152" mass="16843">MTSPAIRRAAPADVDALAPLFDAYRRFYEQPGDIALASAYLHDRLERGESVIFVAEADGQLLGFCQLYPTWCSVAAARIFVLYDLFVDDGVRRSGVGRQLMLAAQAFGRDAGAVRLDLGTARTNVRAQALYESLGWQRDDIYLTYNLSLESD</sequence>
<evidence type="ECO:0000256" key="2">
    <source>
        <dbReference type="ARBA" id="ARBA00023315"/>
    </source>
</evidence>
<protein>
    <submittedName>
        <fullName evidence="4">GNAT family N-acetyltransferase</fullName>
    </submittedName>
</protein>
<dbReference type="InterPro" id="IPR050832">
    <property type="entry name" value="Bact_Acetyltransf"/>
</dbReference>
<keyword evidence="2" id="KW-0012">Acyltransferase</keyword>
<dbReference type="GO" id="GO:0016747">
    <property type="term" value="F:acyltransferase activity, transferring groups other than amino-acyl groups"/>
    <property type="evidence" value="ECO:0007669"/>
    <property type="project" value="InterPro"/>
</dbReference>
<dbReference type="PANTHER" id="PTHR43877">
    <property type="entry name" value="AMINOALKYLPHOSPHONATE N-ACETYLTRANSFERASE-RELATED-RELATED"/>
    <property type="match status" value="1"/>
</dbReference>
<dbReference type="Gene3D" id="3.40.630.30">
    <property type="match status" value="1"/>
</dbReference>
<dbReference type="RefSeq" id="WP_275683748.1">
    <property type="nucleotide sequence ID" value="NZ_JAJLJH010000005.1"/>
</dbReference>
<organism evidence="4 5">
    <name type="scientific">Scleromatobacter humisilvae</name>
    <dbReference type="NCBI Taxonomy" id="2897159"/>
    <lineage>
        <taxon>Bacteria</taxon>
        <taxon>Pseudomonadati</taxon>
        <taxon>Pseudomonadota</taxon>
        <taxon>Betaproteobacteria</taxon>
        <taxon>Burkholderiales</taxon>
        <taxon>Sphaerotilaceae</taxon>
        <taxon>Scleromatobacter</taxon>
    </lineage>
</organism>
<keyword evidence="5" id="KW-1185">Reference proteome</keyword>
<dbReference type="Pfam" id="PF00583">
    <property type="entry name" value="Acetyltransf_1"/>
    <property type="match status" value="1"/>
</dbReference>
<name>A0A9X1YRY1_9BURK</name>
<dbReference type="CDD" id="cd04301">
    <property type="entry name" value="NAT_SF"/>
    <property type="match status" value="1"/>
</dbReference>
<dbReference type="Proteomes" id="UP001139353">
    <property type="component" value="Unassembled WGS sequence"/>
</dbReference>
<dbReference type="AlphaFoldDB" id="A0A9X1YRY1"/>
<dbReference type="SUPFAM" id="SSF55729">
    <property type="entry name" value="Acyl-CoA N-acyltransferases (Nat)"/>
    <property type="match status" value="1"/>
</dbReference>
<reference evidence="4" key="1">
    <citation type="submission" date="2021-11" db="EMBL/GenBank/DDBJ databases">
        <title>BS-T2-15 a new species belonging to the Comamonadaceae family isolated from the soil of a French oak forest.</title>
        <authorList>
            <person name="Mieszkin S."/>
            <person name="Alain K."/>
        </authorList>
    </citation>
    <scope>NUCLEOTIDE SEQUENCE</scope>
    <source>
        <strain evidence="4">BS-T2-15</strain>
    </source>
</reference>
<dbReference type="PROSITE" id="PS51186">
    <property type="entry name" value="GNAT"/>
    <property type="match status" value="1"/>
</dbReference>